<sequence>MNQPSNPEIPPATAFHPNGPKPATIPAALASDDEVQTASNTRKRKRLSRWFYVLCVAIASISVVVLVVLLVSIGIQGHSKISPDLVNNAHSELEPEQSGMRPAVIGSLLVCGICALAALPLGIGTAIFLEEFKPTHWWLRKLHGFIQLNIANLAGVPSIVFGLLGLTVFVYMFNLFGQIQVNKPSGLELFGVQHYYQVLSLEPGQTILIPQTDMEQKTITIDRPIQGMDADGNLFDIARWDRKSGPKPTDRSERLRTVKEGAVGGSYSQREWYYFRLPFGRSFLAAGLTLSLVILPVIIISAQEALRSVSPSLREAALGLGATKWQATRDVCLPAALPGIMTGAILAIGRSIGEAAPVLVVLGAAVAKNGGPENLMDSAVTMPVLIYNWAGRPQDVYQQLAAAAIIVLLIVLLVLNSVAIYVRQKVQSAS</sequence>
<feature type="transmembrane region" description="Helical" evidence="5">
    <location>
        <begin position="283"/>
        <end position="302"/>
    </location>
</feature>
<dbReference type="PROSITE" id="PS50928">
    <property type="entry name" value="ABC_TM1"/>
    <property type="match status" value="1"/>
</dbReference>
<keyword evidence="3 5" id="KW-1133">Transmembrane helix</keyword>
<dbReference type="AlphaFoldDB" id="A0A517NG02"/>
<feature type="transmembrane region" description="Helical" evidence="5">
    <location>
        <begin position="103"/>
        <end position="129"/>
    </location>
</feature>
<evidence type="ECO:0000256" key="4">
    <source>
        <dbReference type="ARBA" id="ARBA00023136"/>
    </source>
</evidence>
<evidence type="ECO:0000259" key="6">
    <source>
        <dbReference type="PROSITE" id="PS50928"/>
    </source>
</evidence>
<dbReference type="KEGG" id="rlc:K227x_44710"/>
<dbReference type="GO" id="GO:0055085">
    <property type="term" value="P:transmembrane transport"/>
    <property type="evidence" value="ECO:0007669"/>
    <property type="project" value="InterPro"/>
</dbReference>
<evidence type="ECO:0000313" key="8">
    <source>
        <dbReference type="Proteomes" id="UP000318538"/>
    </source>
</evidence>
<feature type="transmembrane region" description="Helical" evidence="5">
    <location>
        <begin position="50"/>
        <end position="75"/>
    </location>
</feature>
<comment type="subcellular location">
    <subcellularLocation>
        <location evidence="1 5">Cell membrane</location>
        <topology evidence="1 5">Multi-pass membrane protein</topology>
    </subcellularLocation>
</comment>
<dbReference type="InterPro" id="IPR000515">
    <property type="entry name" value="MetI-like"/>
</dbReference>
<keyword evidence="8" id="KW-1185">Reference proteome</keyword>
<evidence type="ECO:0000313" key="7">
    <source>
        <dbReference type="EMBL" id="QDT06064.1"/>
    </source>
</evidence>
<dbReference type="InterPro" id="IPR035906">
    <property type="entry name" value="MetI-like_sf"/>
</dbReference>
<dbReference type="PANTHER" id="PTHR43470">
    <property type="entry name" value="PHOSPHATE TRANSPORT SYSTEM PERMEASE PROTEIN PSTA-RELATED"/>
    <property type="match status" value="1"/>
</dbReference>
<dbReference type="RefSeq" id="WP_246146000.1">
    <property type="nucleotide sequence ID" value="NZ_CP036525.1"/>
</dbReference>
<evidence type="ECO:0000256" key="2">
    <source>
        <dbReference type="ARBA" id="ARBA00022692"/>
    </source>
</evidence>
<comment type="similarity">
    <text evidence="5">Belongs to the binding-protein-dependent transport system permease family.</text>
</comment>
<keyword evidence="2 5" id="KW-0812">Transmembrane</keyword>
<dbReference type="Pfam" id="PF00528">
    <property type="entry name" value="BPD_transp_1"/>
    <property type="match status" value="1"/>
</dbReference>
<dbReference type="CDD" id="cd06261">
    <property type="entry name" value="TM_PBP2"/>
    <property type="match status" value="1"/>
</dbReference>
<organism evidence="7 8">
    <name type="scientific">Rubripirellula lacrimiformis</name>
    <dbReference type="NCBI Taxonomy" id="1930273"/>
    <lineage>
        <taxon>Bacteria</taxon>
        <taxon>Pseudomonadati</taxon>
        <taxon>Planctomycetota</taxon>
        <taxon>Planctomycetia</taxon>
        <taxon>Pirellulales</taxon>
        <taxon>Pirellulaceae</taxon>
        <taxon>Rubripirellula</taxon>
    </lineage>
</organism>
<dbReference type="PANTHER" id="PTHR43470:SF5">
    <property type="entry name" value="PHOSPHATE TRANSPORT SYSTEM PERMEASE PROTEIN PSTA"/>
    <property type="match status" value="1"/>
</dbReference>
<evidence type="ECO:0000256" key="5">
    <source>
        <dbReference type="RuleBase" id="RU363032"/>
    </source>
</evidence>
<reference evidence="7 8" key="1">
    <citation type="submission" date="2019-02" db="EMBL/GenBank/DDBJ databases">
        <title>Deep-cultivation of Planctomycetes and their phenomic and genomic characterization uncovers novel biology.</title>
        <authorList>
            <person name="Wiegand S."/>
            <person name="Jogler M."/>
            <person name="Boedeker C."/>
            <person name="Pinto D."/>
            <person name="Vollmers J."/>
            <person name="Rivas-Marin E."/>
            <person name="Kohn T."/>
            <person name="Peeters S.H."/>
            <person name="Heuer A."/>
            <person name="Rast P."/>
            <person name="Oberbeckmann S."/>
            <person name="Bunk B."/>
            <person name="Jeske O."/>
            <person name="Meyerdierks A."/>
            <person name="Storesund J.E."/>
            <person name="Kallscheuer N."/>
            <person name="Luecker S."/>
            <person name="Lage O.M."/>
            <person name="Pohl T."/>
            <person name="Merkel B.J."/>
            <person name="Hornburger P."/>
            <person name="Mueller R.-W."/>
            <person name="Bruemmer F."/>
            <person name="Labrenz M."/>
            <person name="Spormann A.M."/>
            <person name="Op den Camp H."/>
            <person name="Overmann J."/>
            <person name="Amann R."/>
            <person name="Jetten M.S.M."/>
            <person name="Mascher T."/>
            <person name="Medema M.H."/>
            <person name="Devos D.P."/>
            <person name="Kaster A.-K."/>
            <person name="Ovreas L."/>
            <person name="Rohde M."/>
            <person name="Galperin M.Y."/>
            <person name="Jogler C."/>
        </authorList>
    </citation>
    <scope>NUCLEOTIDE SEQUENCE [LARGE SCALE GENOMIC DNA]</scope>
    <source>
        <strain evidence="7 8">K22_7</strain>
    </source>
</reference>
<feature type="domain" description="ABC transmembrane type-1" evidence="6">
    <location>
        <begin position="104"/>
        <end position="419"/>
    </location>
</feature>
<dbReference type="GO" id="GO:0005886">
    <property type="term" value="C:plasma membrane"/>
    <property type="evidence" value="ECO:0007669"/>
    <property type="project" value="UniProtKB-SubCell"/>
</dbReference>
<feature type="transmembrane region" description="Helical" evidence="5">
    <location>
        <begin position="400"/>
        <end position="422"/>
    </location>
</feature>
<feature type="transmembrane region" description="Helical" evidence="5">
    <location>
        <begin position="150"/>
        <end position="173"/>
    </location>
</feature>
<evidence type="ECO:0000256" key="1">
    <source>
        <dbReference type="ARBA" id="ARBA00004651"/>
    </source>
</evidence>
<gene>
    <name evidence="7" type="primary">pstA_1</name>
    <name evidence="7" type="ORF">K227x_44710</name>
</gene>
<evidence type="ECO:0000256" key="3">
    <source>
        <dbReference type="ARBA" id="ARBA00022989"/>
    </source>
</evidence>
<protein>
    <submittedName>
        <fullName evidence="7">Phosphate transport system permease protein PstA</fullName>
    </submittedName>
</protein>
<dbReference type="Proteomes" id="UP000318538">
    <property type="component" value="Chromosome"/>
</dbReference>
<dbReference type="SUPFAM" id="SSF161098">
    <property type="entry name" value="MetI-like"/>
    <property type="match status" value="1"/>
</dbReference>
<accession>A0A517NG02</accession>
<keyword evidence="5" id="KW-0813">Transport</keyword>
<name>A0A517NG02_9BACT</name>
<proteinExistence type="inferred from homology"/>
<dbReference type="Gene3D" id="1.10.3720.10">
    <property type="entry name" value="MetI-like"/>
    <property type="match status" value="1"/>
</dbReference>
<keyword evidence="4 5" id="KW-0472">Membrane</keyword>
<dbReference type="EMBL" id="CP036525">
    <property type="protein sequence ID" value="QDT06064.1"/>
    <property type="molecule type" value="Genomic_DNA"/>
</dbReference>